<name>W4H0W3_APHAT</name>
<dbReference type="GeneID" id="20804808"/>
<accession>W4H0W3</accession>
<organism evidence="2">
    <name type="scientific">Aphanomyces astaci</name>
    <name type="common">Crayfish plague agent</name>
    <dbReference type="NCBI Taxonomy" id="112090"/>
    <lineage>
        <taxon>Eukaryota</taxon>
        <taxon>Sar</taxon>
        <taxon>Stramenopiles</taxon>
        <taxon>Oomycota</taxon>
        <taxon>Saprolegniomycetes</taxon>
        <taxon>Saprolegniales</taxon>
        <taxon>Verrucalvaceae</taxon>
        <taxon>Aphanomyces</taxon>
    </lineage>
</organism>
<evidence type="ECO:0000313" key="2">
    <source>
        <dbReference type="EMBL" id="ETV84909.1"/>
    </source>
</evidence>
<reference evidence="2" key="1">
    <citation type="submission" date="2013-12" db="EMBL/GenBank/DDBJ databases">
        <title>The Genome Sequence of Aphanomyces astaci APO3.</title>
        <authorList>
            <consortium name="The Broad Institute Genomics Platform"/>
            <person name="Russ C."/>
            <person name="Tyler B."/>
            <person name="van West P."/>
            <person name="Dieguez-Uribeondo J."/>
            <person name="Young S.K."/>
            <person name="Zeng Q."/>
            <person name="Gargeya S."/>
            <person name="Fitzgerald M."/>
            <person name="Abouelleil A."/>
            <person name="Alvarado L."/>
            <person name="Chapman S.B."/>
            <person name="Gainer-Dewar J."/>
            <person name="Goldberg J."/>
            <person name="Griggs A."/>
            <person name="Gujja S."/>
            <person name="Hansen M."/>
            <person name="Howarth C."/>
            <person name="Imamovic A."/>
            <person name="Ireland A."/>
            <person name="Larimer J."/>
            <person name="McCowan C."/>
            <person name="Murphy C."/>
            <person name="Pearson M."/>
            <person name="Poon T.W."/>
            <person name="Priest M."/>
            <person name="Roberts A."/>
            <person name="Saif S."/>
            <person name="Shea T."/>
            <person name="Sykes S."/>
            <person name="Wortman J."/>
            <person name="Nusbaum C."/>
            <person name="Birren B."/>
        </authorList>
    </citation>
    <scope>NUCLEOTIDE SEQUENCE [LARGE SCALE GENOMIC DNA]</scope>
    <source>
        <strain evidence="2">APO3</strain>
    </source>
</reference>
<protein>
    <submittedName>
        <fullName evidence="2">Uncharacterized protein</fullName>
    </submittedName>
</protein>
<dbReference type="RefSeq" id="XP_009824927.1">
    <property type="nucleotide sequence ID" value="XM_009826625.1"/>
</dbReference>
<dbReference type="OrthoDB" id="77250at2759"/>
<sequence>MELHVSRTVEALVAATYLANTDQVVALTQTHLQRSQCASENAAWTSMELPDRPRNVTWNALKDVAVWSNASQTACYVVDARTLEQFHIQLPDTTSHMECVAVSRRASHVVFESLHHLHVWRRRMQTTDGTWLTLHLPLQNPSARPWHAISQSRTLGSLLLVGSVITRPSDDGNVNLICTTDYFDLDDVTCRVVAAKATSISLEHGSVVLDVCFQASRHALAIHTSTFVVTLDLHSQTHSTQAADAVTSCTWGDRGLYLSYPDGRLQLIGGPSMLLKAPLTPSQKLACFSENLLVYDQQTLHVYQLSTPPPPSTIAHAAAASAPLHTSSQPTISSMHPFLRLHSPLPSLVPLINQFVRQSPTDTPPAQWLTAFVHLAKIVCVSHREDLLPKLTALAMHGLHLSWPHSMRQLLGLLLRHLQPLSPATVDTFAALLKETPSQTPTTKPMSSLMSLRYCTAIDSMRHAQASPLPFAHPPWAPTLASYYHHTFAASPHELSSWVPILYDMRKVFYLVDKALLRRDPQDLRYLRLVAVVMTCHFVKLTPLVPSLPYAVGGNNSPPLMALTMWETGSSSRPHDPQWSLSTAIVLAMASDSVPFLLALCLQFSTSHTDEFVSTVCRQQPTHNVPLVVRCLMRQLRRMYASMPLLPYHPRRKHFDNRQSLNDVPNCTGSKCPPPSTSTTPTGLCMSQIYRLYTMTQPSIPLDLVASSSNDEMIAAQFAVDTLRRIKRFLLILLPSPSVMSSLGSVPPSVGQLELAHRVDPHCIWPFLDHPSTATSSQSSPLLAAFAATAWACIVRELAAQNHLHPRPRHGCWHLARLSSAAVFRKSDVEIRTAQLQHLAASVRDCPGEVVDALAFVLSVGTKAVMAKRTAALVAMCDQAGHTSQRSVEAVRAWMADRRGHATAWDPWFWAFCTALTDLETVPVQRCRTIHTTIHEEEVAKDRGATDVSDAAARTSSLLAPSSKAAPSRQPPLQLMQARRSLSDSSMKQQTSASSSVANVLKLLQLQKAKHVTASSAVDTWSHETSVKPSTPPRMPAPVRRGAVQPLVFEDVSPPPLVALKLLRKCHSSVENPTCRVSLRPRDFFSAAPSSSGFVTDPNGVTDIAARGTQTTPPPLEVVNGEPCRMALPVESGPSTNTLDSTAEAISSGAPKVSVTSTATMTTRTTDNASQTSAQGVSYSSEGRMQGQPNTRNVAPNFPVYVAIQPGPHSERGHGGYLHVADLDLSRSDASSSAAIVYRTRLETREDKETDGGDGIAASTLFHHNQTIVENSNEASHDADPLLEAYENVGADDAEGGVRTDGTEEHREVGSTRHVVAGGRVTSMKEQMQTMRQRLQHIESLADMIDSEFAHSHELITQMEDRRRGLSGLLDRGFASQLQRLDDATATMQHSLEVANDKCRGNLVESAAAKPTSVLAKKAADGMANAKQLLRQLESTLALPGLTDNI</sequence>
<feature type="region of interest" description="Disordered" evidence="1">
    <location>
        <begin position="1162"/>
        <end position="1193"/>
    </location>
</feature>
<evidence type="ECO:0000256" key="1">
    <source>
        <dbReference type="SAM" id="MobiDB-lite"/>
    </source>
</evidence>
<gene>
    <name evidence="2" type="ORF">H257_02812</name>
</gene>
<proteinExistence type="predicted"/>
<feature type="compositionally biased region" description="Polar residues" evidence="1">
    <location>
        <begin position="1167"/>
        <end position="1193"/>
    </location>
</feature>
<dbReference type="EMBL" id="KI913118">
    <property type="protein sequence ID" value="ETV84909.1"/>
    <property type="molecule type" value="Genomic_DNA"/>
</dbReference>
<dbReference type="VEuPathDB" id="FungiDB:H257_02812"/>